<dbReference type="OrthoDB" id="10038437at2759"/>
<evidence type="ECO:0000313" key="3">
    <source>
        <dbReference type="Proteomes" id="UP000663828"/>
    </source>
</evidence>
<gene>
    <name evidence="1" type="ORF">EDS130_LOCUS9294</name>
    <name evidence="2" type="ORF">XAT740_LOCUS53768</name>
</gene>
<dbReference type="EMBL" id="CAJNOR010009348">
    <property type="protein sequence ID" value="CAF1643726.1"/>
    <property type="molecule type" value="Genomic_DNA"/>
</dbReference>
<name>A0A816EB01_ADIRI</name>
<comment type="caution">
    <text evidence="2">The sequence shown here is derived from an EMBL/GenBank/DDBJ whole genome shotgun (WGS) entry which is preliminary data.</text>
</comment>
<dbReference type="Proteomes" id="UP000663828">
    <property type="component" value="Unassembled WGS sequence"/>
</dbReference>
<dbReference type="AlphaFoldDB" id="A0A816EB01"/>
<dbReference type="EMBL" id="CAJNOJ010000031">
    <property type="protein sequence ID" value="CAF0891231.1"/>
    <property type="molecule type" value="Genomic_DNA"/>
</dbReference>
<organism evidence="2 3">
    <name type="scientific">Adineta ricciae</name>
    <name type="common">Rotifer</name>
    <dbReference type="NCBI Taxonomy" id="249248"/>
    <lineage>
        <taxon>Eukaryota</taxon>
        <taxon>Metazoa</taxon>
        <taxon>Spiralia</taxon>
        <taxon>Gnathifera</taxon>
        <taxon>Rotifera</taxon>
        <taxon>Eurotatoria</taxon>
        <taxon>Bdelloidea</taxon>
        <taxon>Adinetida</taxon>
        <taxon>Adinetidae</taxon>
        <taxon>Adineta</taxon>
    </lineage>
</organism>
<reference evidence="2" key="1">
    <citation type="submission" date="2021-02" db="EMBL/GenBank/DDBJ databases">
        <authorList>
            <person name="Nowell W R."/>
        </authorList>
    </citation>
    <scope>NUCLEOTIDE SEQUENCE</scope>
</reference>
<protein>
    <submittedName>
        <fullName evidence="2">Uncharacterized protein</fullName>
    </submittedName>
</protein>
<dbReference type="Proteomes" id="UP000663852">
    <property type="component" value="Unassembled WGS sequence"/>
</dbReference>
<keyword evidence="3" id="KW-1185">Reference proteome</keyword>
<proteinExistence type="predicted"/>
<accession>A0A816EB01</accession>
<sequence>MRRHSVDPESIRKQIISVFTTSSRKRQNSTTTSTTNTGILGFARRTRRFSVPDKKHLHVSCPNAELHTIDELKNASAD</sequence>
<evidence type="ECO:0000313" key="2">
    <source>
        <dbReference type="EMBL" id="CAF1643726.1"/>
    </source>
</evidence>
<evidence type="ECO:0000313" key="1">
    <source>
        <dbReference type="EMBL" id="CAF0891231.1"/>
    </source>
</evidence>